<keyword evidence="2" id="KW-1185">Reference proteome</keyword>
<dbReference type="Proteomes" id="UP000321085">
    <property type="component" value="Unassembled WGS sequence"/>
</dbReference>
<evidence type="ECO:0000313" key="1">
    <source>
        <dbReference type="EMBL" id="GEO17149.1"/>
    </source>
</evidence>
<accession>A0A512BYW9</accession>
<dbReference type="EMBL" id="BJYU01000090">
    <property type="protein sequence ID" value="GEO17149.1"/>
    <property type="molecule type" value="Genomic_DNA"/>
</dbReference>
<sequence length="120" mass="12916">MSSCQGIDIMGVASPYDGHHGDPALAGLFDDVAVALAQALIGERETTQPILSVGINAGIQEYQVGLKRIEKARQVRLQNVKVRAVLHAVRQAKVEITRNLAHGIILFGMHGKGEKIRIIG</sequence>
<proteinExistence type="predicted"/>
<dbReference type="AlphaFoldDB" id="A0A512BYW9"/>
<gene>
    <name evidence="1" type="ORF">MAE02_48450</name>
</gene>
<comment type="caution">
    <text evidence="1">The sequence shown here is derived from an EMBL/GenBank/DDBJ whole genome shotgun (WGS) entry which is preliminary data.</text>
</comment>
<organism evidence="1 2">
    <name type="scientific">Microvirga aerophila</name>
    <dbReference type="NCBI Taxonomy" id="670291"/>
    <lineage>
        <taxon>Bacteria</taxon>
        <taxon>Pseudomonadati</taxon>
        <taxon>Pseudomonadota</taxon>
        <taxon>Alphaproteobacteria</taxon>
        <taxon>Hyphomicrobiales</taxon>
        <taxon>Methylobacteriaceae</taxon>
        <taxon>Microvirga</taxon>
    </lineage>
</organism>
<evidence type="ECO:0000313" key="2">
    <source>
        <dbReference type="Proteomes" id="UP000321085"/>
    </source>
</evidence>
<protein>
    <submittedName>
        <fullName evidence="1">Uncharacterized protein</fullName>
    </submittedName>
</protein>
<name>A0A512BYW9_9HYPH</name>
<reference evidence="1 2" key="1">
    <citation type="submission" date="2019-07" db="EMBL/GenBank/DDBJ databases">
        <title>Whole genome shotgun sequence of Microvirga aerophila NBRC 106136.</title>
        <authorList>
            <person name="Hosoyama A."/>
            <person name="Uohara A."/>
            <person name="Ohji S."/>
            <person name="Ichikawa N."/>
        </authorList>
    </citation>
    <scope>NUCLEOTIDE SEQUENCE [LARGE SCALE GENOMIC DNA]</scope>
    <source>
        <strain evidence="1 2">NBRC 106136</strain>
    </source>
</reference>